<organism evidence="1 2">
    <name type="scientific">Lamprobacter modestohalophilus</name>
    <dbReference type="NCBI Taxonomy" id="1064514"/>
    <lineage>
        <taxon>Bacteria</taxon>
        <taxon>Pseudomonadati</taxon>
        <taxon>Pseudomonadota</taxon>
        <taxon>Gammaproteobacteria</taxon>
        <taxon>Chromatiales</taxon>
        <taxon>Chromatiaceae</taxon>
        <taxon>Lamprobacter</taxon>
    </lineage>
</organism>
<name>A0A9X0WCT1_9GAMM</name>
<reference evidence="1 2" key="1">
    <citation type="journal article" date="2020" name="Microorganisms">
        <title>Osmotic Adaptation and Compatible Solute Biosynthesis of Phototrophic Bacteria as Revealed from Genome Analyses.</title>
        <authorList>
            <person name="Imhoff J.F."/>
            <person name="Rahn T."/>
            <person name="Kunzel S."/>
            <person name="Keller A."/>
            <person name="Neulinger S.C."/>
        </authorList>
    </citation>
    <scope>NUCLEOTIDE SEQUENCE [LARGE SCALE GENOMIC DNA]</scope>
    <source>
        <strain evidence="1 2">DSM 25653</strain>
    </source>
</reference>
<evidence type="ECO:0000313" key="1">
    <source>
        <dbReference type="EMBL" id="MBK1621052.1"/>
    </source>
</evidence>
<comment type="caution">
    <text evidence="1">The sequence shown here is derived from an EMBL/GenBank/DDBJ whole genome shotgun (WGS) entry which is preliminary data.</text>
</comment>
<dbReference type="RefSeq" id="WP_200249091.1">
    <property type="nucleotide sequence ID" value="NZ_NRRY01000057.1"/>
</dbReference>
<dbReference type="EMBL" id="NRRY01000057">
    <property type="protein sequence ID" value="MBK1621052.1"/>
    <property type="molecule type" value="Genomic_DNA"/>
</dbReference>
<protein>
    <submittedName>
        <fullName evidence="1">Uncharacterized protein</fullName>
    </submittedName>
</protein>
<dbReference type="AlphaFoldDB" id="A0A9X0WCT1"/>
<keyword evidence="2" id="KW-1185">Reference proteome</keyword>
<accession>A0A9X0WCT1</accession>
<gene>
    <name evidence="1" type="ORF">CKO42_22035</name>
</gene>
<proteinExistence type="predicted"/>
<sequence length="65" mass="6929">MIPVGIRLLMSFETPVVAAGIRLVGWVAQDGAQSRYPAWVQFDDSSLEALMALQRLVGGGEPLSG</sequence>
<dbReference type="Proteomes" id="UP001138768">
    <property type="component" value="Unassembled WGS sequence"/>
</dbReference>
<evidence type="ECO:0000313" key="2">
    <source>
        <dbReference type="Proteomes" id="UP001138768"/>
    </source>
</evidence>